<evidence type="ECO:0000256" key="2">
    <source>
        <dbReference type="ARBA" id="ARBA00023316"/>
    </source>
</evidence>
<protein>
    <recommendedName>
        <fullName evidence="3">Endolytic peptidoglycan transglycosylase RlpA</fullName>
        <ecNumber evidence="3">4.2.2.-</ecNumber>
    </recommendedName>
</protein>
<dbReference type="AlphaFoldDB" id="A0A6J4IE74"/>
<evidence type="ECO:0000256" key="4">
    <source>
        <dbReference type="RuleBase" id="RU003495"/>
    </source>
</evidence>
<keyword evidence="2 3" id="KW-0961">Cell wall biogenesis/degradation</keyword>
<feature type="domain" description="RlpA-like protein double-psi beta-barrel" evidence="6">
    <location>
        <begin position="38"/>
        <end position="127"/>
    </location>
</feature>
<proteinExistence type="inferred from homology"/>
<dbReference type="GO" id="GO:0008932">
    <property type="term" value="F:lytic endotransglycosylase activity"/>
    <property type="evidence" value="ECO:0007669"/>
    <property type="project" value="UniProtKB-UniRule"/>
</dbReference>
<evidence type="ECO:0000259" key="6">
    <source>
        <dbReference type="Pfam" id="PF03330"/>
    </source>
</evidence>
<dbReference type="SUPFAM" id="SSF50685">
    <property type="entry name" value="Barwin-like endoglucanases"/>
    <property type="match status" value="1"/>
</dbReference>
<dbReference type="InterPro" id="IPR036908">
    <property type="entry name" value="RlpA-like_sf"/>
</dbReference>
<accession>A0A6J4IE74</accession>
<feature type="compositionally biased region" description="Polar residues" evidence="5">
    <location>
        <begin position="61"/>
        <end position="88"/>
    </location>
</feature>
<gene>
    <name evidence="3" type="primary">rlpA</name>
    <name evidence="7" type="ORF">AVDCRST_MAG08-2053</name>
</gene>
<comment type="similarity">
    <text evidence="3 4">Belongs to the RlpA family.</text>
</comment>
<dbReference type="InterPro" id="IPR009009">
    <property type="entry name" value="RlpA-like_DPBB"/>
</dbReference>
<dbReference type="GO" id="GO:0071555">
    <property type="term" value="P:cell wall organization"/>
    <property type="evidence" value="ECO:0007669"/>
    <property type="project" value="UniProtKB-KW"/>
</dbReference>
<dbReference type="Pfam" id="PF03330">
    <property type="entry name" value="DPBB_1"/>
    <property type="match status" value="1"/>
</dbReference>
<evidence type="ECO:0000256" key="1">
    <source>
        <dbReference type="ARBA" id="ARBA00023239"/>
    </source>
</evidence>
<dbReference type="CDD" id="cd22268">
    <property type="entry name" value="DPBB_RlpA-like"/>
    <property type="match status" value="1"/>
</dbReference>
<evidence type="ECO:0000313" key="7">
    <source>
        <dbReference type="EMBL" id="CAA9249682.1"/>
    </source>
</evidence>
<dbReference type="Gene3D" id="2.40.40.10">
    <property type="entry name" value="RlpA-like domain"/>
    <property type="match status" value="1"/>
</dbReference>
<name>A0A6J4IE74_9PROT</name>
<dbReference type="GO" id="GO:0000270">
    <property type="term" value="P:peptidoglycan metabolic process"/>
    <property type="evidence" value="ECO:0007669"/>
    <property type="project" value="UniProtKB-UniRule"/>
</dbReference>
<keyword evidence="7" id="KW-0449">Lipoprotein</keyword>
<comment type="function">
    <text evidence="3">Lytic transglycosylase with a strong preference for naked glycan strands that lack stem peptides.</text>
</comment>
<feature type="compositionally biased region" description="Low complexity" evidence="5">
    <location>
        <begin position="16"/>
        <end position="42"/>
    </location>
</feature>
<feature type="region of interest" description="Disordered" evidence="5">
    <location>
        <begin position="116"/>
        <end position="150"/>
    </location>
</feature>
<keyword evidence="1 3" id="KW-0456">Lyase</keyword>
<dbReference type="EC" id="4.2.2.-" evidence="3"/>
<evidence type="ECO:0000256" key="3">
    <source>
        <dbReference type="HAMAP-Rule" id="MF_02071"/>
    </source>
</evidence>
<dbReference type="InterPro" id="IPR012997">
    <property type="entry name" value="RplA"/>
</dbReference>
<reference evidence="7" key="1">
    <citation type="submission" date="2020-02" db="EMBL/GenBank/DDBJ databases">
        <authorList>
            <person name="Meier V. D."/>
        </authorList>
    </citation>
    <scope>NUCLEOTIDE SEQUENCE</scope>
    <source>
        <strain evidence="7">AVDCRST_MAG08</strain>
    </source>
</reference>
<evidence type="ECO:0000256" key="5">
    <source>
        <dbReference type="SAM" id="MobiDB-lite"/>
    </source>
</evidence>
<feature type="region of interest" description="Disordered" evidence="5">
    <location>
        <begin position="16"/>
        <end position="98"/>
    </location>
</feature>
<dbReference type="NCBIfam" id="TIGR00413">
    <property type="entry name" value="rlpA"/>
    <property type="match status" value="1"/>
</dbReference>
<sequence length="150" mass="16204">MVLGLGLAACDRSPIAQAEAAPKQQSQQQSQQQQRPSQEGEASYYGSQFNGRQMANGERFNPNSNSAAHRSLPLGTTAQVTNLANGRSVTVKVEDRGPYARNRVIDLSPRNAEELGIKQAGHAPVRVTPIEVPEGSARPSGRDEGRQSRR</sequence>
<organism evidence="7">
    <name type="scientific">uncultured Acetobacteraceae bacterium</name>
    <dbReference type="NCBI Taxonomy" id="169975"/>
    <lineage>
        <taxon>Bacteria</taxon>
        <taxon>Pseudomonadati</taxon>
        <taxon>Pseudomonadota</taxon>
        <taxon>Alphaproteobacteria</taxon>
        <taxon>Acetobacterales</taxon>
        <taxon>Acetobacteraceae</taxon>
        <taxon>environmental samples</taxon>
    </lineage>
</organism>
<dbReference type="InterPro" id="IPR034718">
    <property type="entry name" value="RlpA"/>
</dbReference>
<feature type="compositionally biased region" description="Basic and acidic residues" evidence="5">
    <location>
        <begin position="140"/>
        <end position="150"/>
    </location>
</feature>
<dbReference type="EMBL" id="CADCTG010000166">
    <property type="protein sequence ID" value="CAA9249682.1"/>
    <property type="molecule type" value="Genomic_DNA"/>
</dbReference>
<dbReference type="HAMAP" id="MF_02071">
    <property type="entry name" value="RlpA"/>
    <property type="match status" value="1"/>
</dbReference>
<dbReference type="PANTHER" id="PTHR34183:SF8">
    <property type="entry name" value="ENDOLYTIC PEPTIDOGLYCAN TRANSGLYCOSYLASE RLPA-RELATED"/>
    <property type="match status" value="1"/>
</dbReference>
<dbReference type="PANTHER" id="PTHR34183">
    <property type="entry name" value="ENDOLYTIC PEPTIDOGLYCAN TRANSGLYCOSYLASE RLPA"/>
    <property type="match status" value="1"/>
</dbReference>